<evidence type="ECO:0000313" key="2">
    <source>
        <dbReference type="EMBL" id="KAF6174507.1"/>
    </source>
</evidence>
<sequence length="332" mass="36761">MATLSETTDGPVLNLMTKRLRALKKKLNRITQMEESVSQGKTLNKEQEEVLRFKPSVVTLIDEYEKLRQPLSLAVQEELELAQVSVPTTPPSAKEVTAVGVDLDEAVEDLVKLVYFGCLFDVKPRNDYGNTMLMRIHERGCCLTYDYVTDDATVFLGEKDLDLISVLGGLVTSRPGNSANSHKNALQSCFQHAKLWLANSDQPVESGADITYAGLRERLNKILASEYFTTTPELKAPKEVAAAYQVPVDDPSSMSVEIERSFTDYEPEEEVLALRDDDAWLDGADGHIAATFNGPRSPSESNKDEDDTFGRRRRCGSSQHKGGDGDGSHRKS</sequence>
<dbReference type="OrthoDB" id="69150at2759"/>
<dbReference type="PANTHER" id="PTHR37736:SF1">
    <property type="entry name" value="GLYCINE-RICH PROTEIN"/>
    <property type="match status" value="1"/>
</dbReference>
<feature type="region of interest" description="Disordered" evidence="1">
    <location>
        <begin position="285"/>
        <end position="332"/>
    </location>
</feature>
<keyword evidence="3" id="KW-1185">Reference proteome</keyword>
<dbReference type="EMBL" id="JACGCM010000262">
    <property type="protein sequence ID" value="KAF6174507.1"/>
    <property type="molecule type" value="Genomic_DNA"/>
</dbReference>
<protein>
    <submittedName>
        <fullName evidence="2">Uncharacterized protein</fullName>
    </submittedName>
</protein>
<proteinExistence type="predicted"/>
<evidence type="ECO:0000256" key="1">
    <source>
        <dbReference type="SAM" id="MobiDB-lite"/>
    </source>
</evidence>
<gene>
    <name evidence="2" type="ORF">GIB67_004701</name>
</gene>
<feature type="compositionally biased region" description="Basic and acidic residues" evidence="1">
    <location>
        <begin position="321"/>
        <end position="332"/>
    </location>
</feature>
<organism evidence="2 3">
    <name type="scientific">Kingdonia uniflora</name>
    <dbReference type="NCBI Taxonomy" id="39325"/>
    <lineage>
        <taxon>Eukaryota</taxon>
        <taxon>Viridiplantae</taxon>
        <taxon>Streptophyta</taxon>
        <taxon>Embryophyta</taxon>
        <taxon>Tracheophyta</taxon>
        <taxon>Spermatophyta</taxon>
        <taxon>Magnoliopsida</taxon>
        <taxon>Ranunculales</taxon>
        <taxon>Circaeasteraceae</taxon>
        <taxon>Kingdonia</taxon>
    </lineage>
</organism>
<evidence type="ECO:0000313" key="3">
    <source>
        <dbReference type="Proteomes" id="UP000541444"/>
    </source>
</evidence>
<dbReference type="AlphaFoldDB" id="A0A7J7P4Y1"/>
<comment type="caution">
    <text evidence="2">The sequence shown here is derived from an EMBL/GenBank/DDBJ whole genome shotgun (WGS) entry which is preliminary data.</text>
</comment>
<accession>A0A7J7P4Y1</accession>
<reference evidence="2 3" key="1">
    <citation type="journal article" date="2020" name="IScience">
        <title>Genome Sequencing of the Endangered Kingdonia uniflora (Circaeasteraceae, Ranunculales) Reveals Potential Mechanisms of Evolutionary Specialization.</title>
        <authorList>
            <person name="Sun Y."/>
            <person name="Deng T."/>
            <person name="Zhang A."/>
            <person name="Moore M.J."/>
            <person name="Landis J.B."/>
            <person name="Lin N."/>
            <person name="Zhang H."/>
            <person name="Zhang X."/>
            <person name="Huang J."/>
            <person name="Zhang X."/>
            <person name="Sun H."/>
            <person name="Wang H."/>
        </authorList>
    </citation>
    <scope>NUCLEOTIDE SEQUENCE [LARGE SCALE GENOMIC DNA]</scope>
    <source>
        <strain evidence="2">TB1705</strain>
        <tissue evidence="2">Leaf</tissue>
    </source>
</reference>
<name>A0A7J7P4Y1_9MAGN</name>
<dbReference type="PANTHER" id="PTHR37736">
    <property type="entry name" value="GLYCINE-RICH PROTEIN"/>
    <property type="match status" value="1"/>
</dbReference>
<dbReference type="Proteomes" id="UP000541444">
    <property type="component" value="Unassembled WGS sequence"/>
</dbReference>